<evidence type="ECO:0000313" key="1">
    <source>
        <dbReference type="EMBL" id="KKK81159.1"/>
    </source>
</evidence>
<reference evidence="1" key="1">
    <citation type="journal article" date="2015" name="Nature">
        <title>Complex archaea that bridge the gap between prokaryotes and eukaryotes.</title>
        <authorList>
            <person name="Spang A."/>
            <person name="Saw J.H."/>
            <person name="Jorgensen S.L."/>
            <person name="Zaremba-Niedzwiedzka K."/>
            <person name="Martijn J."/>
            <person name="Lind A.E."/>
            <person name="van Eijk R."/>
            <person name="Schleper C."/>
            <person name="Guy L."/>
            <person name="Ettema T.J."/>
        </authorList>
    </citation>
    <scope>NUCLEOTIDE SEQUENCE</scope>
</reference>
<proteinExistence type="predicted"/>
<comment type="caution">
    <text evidence="1">The sequence shown here is derived from an EMBL/GenBank/DDBJ whole genome shotgun (WGS) entry which is preliminary data.</text>
</comment>
<protein>
    <submittedName>
        <fullName evidence="1">Uncharacterized protein</fullName>
    </submittedName>
</protein>
<sequence>MKILEVTNDLIIDHRAREWCKLPYPNHPRGCPNYG</sequence>
<gene>
    <name evidence="1" type="ORF">LCGC14_2816310</name>
</gene>
<name>A0A0F9ARS1_9ZZZZ</name>
<dbReference type="EMBL" id="LAZR01053248">
    <property type="protein sequence ID" value="KKK81159.1"/>
    <property type="molecule type" value="Genomic_DNA"/>
</dbReference>
<organism evidence="1">
    <name type="scientific">marine sediment metagenome</name>
    <dbReference type="NCBI Taxonomy" id="412755"/>
    <lineage>
        <taxon>unclassified sequences</taxon>
        <taxon>metagenomes</taxon>
        <taxon>ecological metagenomes</taxon>
    </lineage>
</organism>
<dbReference type="AlphaFoldDB" id="A0A0F9ARS1"/>
<accession>A0A0F9ARS1</accession>
<feature type="non-terminal residue" evidence="1">
    <location>
        <position position="35"/>
    </location>
</feature>